<dbReference type="InterPro" id="IPR036390">
    <property type="entry name" value="WH_DNA-bd_sf"/>
</dbReference>
<dbReference type="PANTHER" id="PTHR33164">
    <property type="entry name" value="TRANSCRIPTIONAL REGULATOR, MARR FAMILY"/>
    <property type="match status" value="1"/>
</dbReference>
<keyword evidence="3" id="KW-1185">Reference proteome</keyword>
<name>A0A2K2UD41_9ACTN</name>
<dbReference type="Gene3D" id="1.10.10.10">
    <property type="entry name" value="Winged helix-like DNA-binding domain superfamily/Winged helix DNA-binding domain"/>
    <property type="match status" value="1"/>
</dbReference>
<sequence length="151" mass="16728">MDARTTRANREFNNLFRLGDELYHHVAARMGLSDSAFDILYALDDLGDGCLQKDVCAASGMTKQTVNTSVHKLERAGIVELRVERGRGTHLHLTRSGRELVAACIRPVVEAEEAAFAAMSPEECEALLRLSRAYLELLRAQVEALPYPEKG</sequence>
<gene>
    <name evidence="2" type="ORF">C2L71_03025</name>
</gene>
<dbReference type="Proteomes" id="UP000236197">
    <property type="component" value="Unassembled WGS sequence"/>
</dbReference>
<dbReference type="AlphaFoldDB" id="A0A2K2UD41"/>
<dbReference type="PANTHER" id="PTHR33164:SF101">
    <property type="entry name" value="TRANSCRIPTIONAL REPRESSOR MPRA"/>
    <property type="match status" value="1"/>
</dbReference>
<proteinExistence type="predicted"/>
<dbReference type="OrthoDB" id="3231996at2"/>
<dbReference type="GO" id="GO:0006950">
    <property type="term" value="P:response to stress"/>
    <property type="evidence" value="ECO:0007669"/>
    <property type="project" value="TreeGrafter"/>
</dbReference>
<dbReference type="GO" id="GO:0003700">
    <property type="term" value="F:DNA-binding transcription factor activity"/>
    <property type="evidence" value="ECO:0007669"/>
    <property type="project" value="InterPro"/>
</dbReference>
<evidence type="ECO:0000313" key="3">
    <source>
        <dbReference type="Proteomes" id="UP000236197"/>
    </source>
</evidence>
<reference evidence="3" key="1">
    <citation type="submission" date="2018-01" db="EMBL/GenBank/DDBJ databases">
        <title>Rubneribacter badeniensis gen. nov., sp. nov., and Colonibacter rubneri, gen. nov., sp. nov., WGS of new members of the Eggerthellaceae.</title>
        <authorList>
            <person name="Danylec N."/>
            <person name="Stoll D.A."/>
            <person name="Doetsch A."/>
            <person name="Kulling S.E."/>
            <person name="Huch M."/>
        </authorList>
    </citation>
    <scope>NUCLEOTIDE SEQUENCE [LARGE SCALE GENOMIC DNA]</scope>
    <source>
        <strain evidence="3">ResAG-96</strain>
    </source>
</reference>
<organism evidence="2 3">
    <name type="scientific">Enteroscipio rubneri</name>
    <dbReference type="NCBI Taxonomy" id="2070686"/>
    <lineage>
        <taxon>Bacteria</taxon>
        <taxon>Bacillati</taxon>
        <taxon>Actinomycetota</taxon>
        <taxon>Coriobacteriia</taxon>
        <taxon>Eggerthellales</taxon>
        <taxon>Eggerthellaceae</taxon>
        <taxon>Enteroscipio</taxon>
    </lineage>
</organism>
<dbReference type="EMBL" id="PPEK01000002">
    <property type="protein sequence ID" value="PNV68251.1"/>
    <property type="molecule type" value="Genomic_DNA"/>
</dbReference>
<dbReference type="InterPro" id="IPR039422">
    <property type="entry name" value="MarR/SlyA-like"/>
</dbReference>
<evidence type="ECO:0000259" key="1">
    <source>
        <dbReference type="SMART" id="SM00347"/>
    </source>
</evidence>
<dbReference type="InterPro" id="IPR000835">
    <property type="entry name" value="HTH_MarR-typ"/>
</dbReference>
<dbReference type="SMART" id="SM00347">
    <property type="entry name" value="HTH_MARR"/>
    <property type="match status" value="1"/>
</dbReference>
<accession>A0A2K2UD41</accession>
<dbReference type="Pfam" id="PF12802">
    <property type="entry name" value="MarR_2"/>
    <property type="match status" value="1"/>
</dbReference>
<protein>
    <submittedName>
        <fullName evidence="2">MarR family transcriptional regulator</fullName>
    </submittedName>
</protein>
<dbReference type="SUPFAM" id="SSF46785">
    <property type="entry name" value="Winged helix' DNA-binding domain"/>
    <property type="match status" value="1"/>
</dbReference>
<feature type="domain" description="HTH marR-type" evidence="1">
    <location>
        <begin position="25"/>
        <end position="124"/>
    </location>
</feature>
<comment type="caution">
    <text evidence="2">The sequence shown here is derived from an EMBL/GenBank/DDBJ whole genome shotgun (WGS) entry which is preliminary data.</text>
</comment>
<dbReference type="RefSeq" id="WP_103264319.1">
    <property type="nucleotide sequence ID" value="NZ_CABMLE010000002.1"/>
</dbReference>
<evidence type="ECO:0000313" key="2">
    <source>
        <dbReference type="EMBL" id="PNV68251.1"/>
    </source>
</evidence>
<dbReference type="InterPro" id="IPR036388">
    <property type="entry name" value="WH-like_DNA-bd_sf"/>
</dbReference>